<reference evidence="1" key="1">
    <citation type="submission" date="2022-07" db="EMBL/GenBank/DDBJ databases">
        <title>Genome Sequence of Agrocybe chaxingu.</title>
        <authorList>
            <person name="Buettner E."/>
        </authorList>
    </citation>
    <scope>NUCLEOTIDE SEQUENCE</scope>
    <source>
        <strain evidence="1">MP-N11</strain>
    </source>
</reference>
<evidence type="ECO:0000313" key="2">
    <source>
        <dbReference type="Proteomes" id="UP001148786"/>
    </source>
</evidence>
<proteinExistence type="predicted"/>
<dbReference type="AlphaFoldDB" id="A0A9W8MWA3"/>
<dbReference type="EMBL" id="JANKHO010000633">
    <property type="protein sequence ID" value="KAJ3507702.1"/>
    <property type="molecule type" value="Genomic_DNA"/>
</dbReference>
<dbReference type="Proteomes" id="UP001148786">
    <property type="component" value="Unassembled WGS sequence"/>
</dbReference>
<evidence type="ECO:0000313" key="1">
    <source>
        <dbReference type="EMBL" id="KAJ3507702.1"/>
    </source>
</evidence>
<evidence type="ECO:0008006" key="3">
    <source>
        <dbReference type="Google" id="ProtNLM"/>
    </source>
</evidence>
<accession>A0A9W8MWA3</accession>
<organism evidence="1 2">
    <name type="scientific">Agrocybe chaxingu</name>
    <dbReference type="NCBI Taxonomy" id="84603"/>
    <lineage>
        <taxon>Eukaryota</taxon>
        <taxon>Fungi</taxon>
        <taxon>Dikarya</taxon>
        <taxon>Basidiomycota</taxon>
        <taxon>Agaricomycotina</taxon>
        <taxon>Agaricomycetes</taxon>
        <taxon>Agaricomycetidae</taxon>
        <taxon>Agaricales</taxon>
        <taxon>Agaricineae</taxon>
        <taxon>Strophariaceae</taxon>
        <taxon>Agrocybe</taxon>
    </lineage>
</organism>
<keyword evidence="2" id="KW-1185">Reference proteome</keyword>
<protein>
    <recommendedName>
        <fullName evidence="3">F-box domain-containing protein</fullName>
    </recommendedName>
</protein>
<name>A0A9W8MWA3_9AGAR</name>
<dbReference type="OrthoDB" id="2891411at2759"/>
<comment type="caution">
    <text evidence="1">The sequence shown here is derived from an EMBL/GenBank/DDBJ whole genome shotgun (WGS) entry which is preliminary data.</text>
</comment>
<gene>
    <name evidence="1" type="ORF">NLJ89_g6160</name>
</gene>
<sequence>MIGETHRDRHPTLLALSQTCRSLRRIFLPLVWQRIEVLDDEHEGYGRAVMYSRVRRNQRPKKPDRKFVEDLVSLLEVVTVREPNLAVYVNVAILEYSVDTVLPELARCMTLFPNLHTVQLNFKLKRKRHAFLQDVFSPYSYPHIHTVCLSESAAPFIHACPGLRELHSYQNAPWGTSTLGHVLIHKKLDVLGVVTYHQEAITHIAKNLPDLREITLGRTQLRLGYPSRNALWDRMKRLSELPHLRTIRLAMNAHAAYKYRYTYSDGSVGAGISHAGATEEEIQQWLEWAKKILAGVMCADSSDKHVVLIRVDGSEETYSAT</sequence>